<protein>
    <recommendedName>
        <fullName evidence="5">Triadin</fullName>
    </recommendedName>
</protein>
<sequence length="386" mass="42867">MEFIQAFNPLYAVPIVAVILCAFIVYALGFRSPVQPPSFDGFEDEKKFTKKRRVKESQKSNKLVQNGKVNGSTVAKSNAVVTKKKDPTEKSTSEKSSSNAEKKANKKSRAQNEKKSPQEKKKESFSHDDFTDDGWVQLVSKKGRKNRKKDDVNETQSSATSLNKALEANKSDDSSPIEESPKKSTPKESPKKNVAKESPKKNAAKDSPKKDKTKVETPQNIDSSIDQNQLVVEPVEEKAAKDVKQSPNMEKSKLQDVVVEVSKSDNVEKQLSKEVAAKGTKVTEETSKSKKKKKKNAEVVLQENESVEKISDNISDLAKEQVISETLAPKKSATANSVADSSPVNNKVEENQPSEMKTSNVAFDELAGLYPETKEQKKKKKVRREH</sequence>
<keyword evidence="2" id="KW-0812">Transmembrane</keyword>
<feature type="region of interest" description="Disordered" evidence="1">
    <location>
        <begin position="275"/>
        <end position="314"/>
    </location>
</feature>
<keyword evidence="2" id="KW-1133">Transmembrane helix</keyword>
<feature type="compositionally biased region" description="Basic and acidic residues" evidence="1">
    <location>
        <begin position="110"/>
        <end position="129"/>
    </location>
</feature>
<evidence type="ECO:0000313" key="3">
    <source>
        <dbReference type="EMBL" id="GFY75397.1"/>
    </source>
</evidence>
<name>A0A8X7CST9_9ARAC</name>
<feature type="compositionally biased region" description="Basic and acidic residues" evidence="1">
    <location>
        <begin position="235"/>
        <end position="254"/>
    </location>
</feature>
<dbReference type="AlphaFoldDB" id="A0A8X7CST9"/>
<evidence type="ECO:0000256" key="2">
    <source>
        <dbReference type="SAM" id="Phobius"/>
    </source>
</evidence>
<evidence type="ECO:0008006" key="5">
    <source>
        <dbReference type="Google" id="ProtNLM"/>
    </source>
</evidence>
<keyword evidence="2" id="KW-0472">Membrane</keyword>
<feature type="compositionally biased region" description="Basic residues" evidence="1">
    <location>
        <begin position="376"/>
        <end position="386"/>
    </location>
</feature>
<feature type="compositionally biased region" description="Polar residues" evidence="1">
    <location>
        <begin position="154"/>
        <end position="163"/>
    </location>
</feature>
<feature type="compositionally biased region" description="Polar residues" evidence="1">
    <location>
        <begin position="216"/>
        <end position="230"/>
    </location>
</feature>
<feature type="compositionally biased region" description="Polar residues" evidence="1">
    <location>
        <begin position="60"/>
        <end position="80"/>
    </location>
</feature>
<feature type="transmembrane region" description="Helical" evidence="2">
    <location>
        <begin position="6"/>
        <end position="28"/>
    </location>
</feature>
<feature type="compositionally biased region" description="Basic and acidic residues" evidence="1">
    <location>
        <begin position="83"/>
        <end position="93"/>
    </location>
</feature>
<reference evidence="3" key="1">
    <citation type="submission" date="2020-08" db="EMBL/GenBank/DDBJ databases">
        <title>Multicomponent nature underlies the extraordinary mechanical properties of spider dragline silk.</title>
        <authorList>
            <person name="Kono N."/>
            <person name="Nakamura H."/>
            <person name="Mori M."/>
            <person name="Yoshida Y."/>
            <person name="Ohtoshi R."/>
            <person name="Malay A.D."/>
            <person name="Moran D.A.P."/>
            <person name="Tomita M."/>
            <person name="Numata K."/>
            <person name="Arakawa K."/>
        </authorList>
    </citation>
    <scope>NUCLEOTIDE SEQUENCE</scope>
</reference>
<dbReference type="Proteomes" id="UP000886998">
    <property type="component" value="Unassembled WGS sequence"/>
</dbReference>
<keyword evidence="4" id="KW-1185">Reference proteome</keyword>
<feature type="compositionally biased region" description="Basic and acidic residues" evidence="1">
    <location>
        <begin position="167"/>
        <end position="215"/>
    </location>
</feature>
<evidence type="ECO:0000313" key="4">
    <source>
        <dbReference type="Proteomes" id="UP000886998"/>
    </source>
</evidence>
<evidence type="ECO:0000256" key="1">
    <source>
        <dbReference type="SAM" id="MobiDB-lite"/>
    </source>
</evidence>
<feature type="region of interest" description="Disordered" evidence="1">
    <location>
        <begin position="40"/>
        <end position="257"/>
    </location>
</feature>
<organism evidence="3 4">
    <name type="scientific">Trichonephila inaurata madagascariensis</name>
    <dbReference type="NCBI Taxonomy" id="2747483"/>
    <lineage>
        <taxon>Eukaryota</taxon>
        <taxon>Metazoa</taxon>
        <taxon>Ecdysozoa</taxon>
        <taxon>Arthropoda</taxon>
        <taxon>Chelicerata</taxon>
        <taxon>Arachnida</taxon>
        <taxon>Araneae</taxon>
        <taxon>Araneomorphae</taxon>
        <taxon>Entelegynae</taxon>
        <taxon>Araneoidea</taxon>
        <taxon>Nephilidae</taxon>
        <taxon>Trichonephila</taxon>
        <taxon>Trichonephila inaurata</taxon>
    </lineage>
</organism>
<dbReference type="EMBL" id="BMAV01021364">
    <property type="protein sequence ID" value="GFY75397.1"/>
    <property type="molecule type" value="Genomic_DNA"/>
</dbReference>
<accession>A0A8X7CST9</accession>
<gene>
    <name evidence="3" type="primary">AVEN_108351_1</name>
    <name evidence="3" type="ORF">TNIN_321611</name>
</gene>
<feature type="compositionally biased region" description="Polar residues" evidence="1">
    <location>
        <begin position="333"/>
        <end position="361"/>
    </location>
</feature>
<dbReference type="OrthoDB" id="6433207at2759"/>
<comment type="caution">
    <text evidence="3">The sequence shown here is derived from an EMBL/GenBank/DDBJ whole genome shotgun (WGS) entry which is preliminary data.</text>
</comment>
<proteinExistence type="predicted"/>
<feature type="compositionally biased region" description="Basic and acidic residues" evidence="1">
    <location>
        <begin position="275"/>
        <end position="288"/>
    </location>
</feature>
<feature type="region of interest" description="Disordered" evidence="1">
    <location>
        <begin position="326"/>
        <end position="386"/>
    </location>
</feature>